<accession>A0A0R1Q610</accession>
<dbReference type="Proteomes" id="UP000051155">
    <property type="component" value="Unassembled WGS sequence"/>
</dbReference>
<evidence type="ECO:0000259" key="1">
    <source>
        <dbReference type="Pfam" id="PF00009"/>
    </source>
</evidence>
<dbReference type="STRING" id="1423812.FD20_GL001092"/>
<reference evidence="2 3" key="1">
    <citation type="journal article" date="2015" name="Genome Announc.">
        <title>Expanding the biotechnology potential of lactobacilli through comparative genomics of 213 strains and associated genera.</title>
        <authorList>
            <person name="Sun Z."/>
            <person name="Harris H.M."/>
            <person name="McCann A."/>
            <person name="Guo C."/>
            <person name="Argimon S."/>
            <person name="Zhang W."/>
            <person name="Yang X."/>
            <person name="Jeffery I.B."/>
            <person name="Cooney J.C."/>
            <person name="Kagawa T.F."/>
            <person name="Liu W."/>
            <person name="Song Y."/>
            <person name="Salvetti E."/>
            <person name="Wrobel A."/>
            <person name="Rasinkangas P."/>
            <person name="Parkhill J."/>
            <person name="Rea M.C."/>
            <person name="O'Sullivan O."/>
            <person name="Ritari J."/>
            <person name="Douillard F.P."/>
            <person name="Paul Ross R."/>
            <person name="Yang R."/>
            <person name="Briner A.E."/>
            <person name="Felis G.E."/>
            <person name="de Vos W.M."/>
            <person name="Barrangou R."/>
            <person name="Klaenhammer T.R."/>
            <person name="Caufield P.W."/>
            <person name="Cui Y."/>
            <person name="Zhang H."/>
            <person name="O'Toole P.W."/>
        </authorList>
    </citation>
    <scope>NUCLEOTIDE SEQUENCE [LARGE SCALE GENOMIC DNA]</scope>
    <source>
        <strain evidence="2 3">DSM 19971</strain>
    </source>
</reference>
<dbReference type="PANTHER" id="PTHR43512:SF4">
    <property type="entry name" value="TRANSLATION FACTOR GUF1 HOMOLOG, CHLOROPLASTIC"/>
    <property type="match status" value="1"/>
</dbReference>
<dbReference type="GO" id="GO:0005525">
    <property type="term" value="F:GTP binding"/>
    <property type="evidence" value="ECO:0007669"/>
    <property type="project" value="InterPro"/>
</dbReference>
<dbReference type="SUPFAM" id="SSF52540">
    <property type="entry name" value="P-loop containing nucleoside triphosphate hydrolases"/>
    <property type="match status" value="1"/>
</dbReference>
<proteinExistence type="predicted"/>
<dbReference type="GO" id="GO:0045727">
    <property type="term" value="P:positive regulation of translation"/>
    <property type="evidence" value="ECO:0007669"/>
    <property type="project" value="TreeGrafter"/>
</dbReference>
<dbReference type="AlphaFoldDB" id="A0A0R1Q610"/>
<name>A0A0R1Q610_9LACO</name>
<dbReference type="GO" id="GO:0043022">
    <property type="term" value="F:ribosome binding"/>
    <property type="evidence" value="ECO:0007669"/>
    <property type="project" value="TreeGrafter"/>
</dbReference>
<dbReference type="PATRIC" id="fig|1423812.3.peg.1162"/>
<gene>
    <name evidence="2" type="ORF">FD20_GL001092</name>
</gene>
<dbReference type="PANTHER" id="PTHR43512">
    <property type="entry name" value="TRANSLATION FACTOR GUF1-RELATED"/>
    <property type="match status" value="1"/>
</dbReference>
<dbReference type="InterPro" id="IPR006297">
    <property type="entry name" value="EF-4"/>
</dbReference>
<dbReference type="Pfam" id="PF00009">
    <property type="entry name" value="GTP_EFTU"/>
    <property type="match status" value="1"/>
</dbReference>
<dbReference type="GO" id="GO:0003924">
    <property type="term" value="F:GTPase activity"/>
    <property type="evidence" value="ECO:0007669"/>
    <property type="project" value="InterPro"/>
</dbReference>
<dbReference type="InterPro" id="IPR027417">
    <property type="entry name" value="P-loop_NTPase"/>
</dbReference>
<dbReference type="Gene3D" id="3.40.50.300">
    <property type="entry name" value="P-loop containing nucleotide triphosphate hydrolases"/>
    <property type="match status" value="1"/>
</dbReference>
<dbReference type="EMBL" id="AZEG01000022">
    <property type="protein sequence ID" value="KRL36723.1"/>
    <property type="molecule type" value="Genomic_DNA"/>
</dbReference>
<comment type="caution">
    <text evidence="2">The sequence shown here is derived from an EMBL/GenBank/DDBJ whole genome shotgun (WGS) entry which is preliminary data.</text>
</comment>
<dbReference type="InterPro" id="IPR000795">
    <property type="entry name" value="T_Tr_GTP-bd_dom"/>
</dbReference>
<organism evidence="2 3">
    <name type="scientific">Liquorilactobacillus uvarum DSM 19971</name>
    <dbReference type="NCBI Taxonomy" id="1423812"/>
    <lineage>
        <taxon>Bacteria</taxon>
        <taxon>Bacillati</taxon>
        <taxon>Bacillota</taxon>
        <taxon>Bacilli</taxon>
        <taxon>Lactobacillales</taxon>
        <taxon>Lactobacillaceae</taxon>
        <taxon>Liquorilactobacillus</taxon>
    </lineage>
</organism>
<evidence type="ECO:0000313" key="2">
    <source>
        <dbReference type="EMBL" id="KRL36723.1"/>
    </source>
</evidence>
<sequence length="55" mass="6535">MRLTNIRNFAIIAHIDHGKSTLADRIMEMTQTVNSREKKLNYWMTWKLSKLMALL</sequence>
<evidence type="ECO:0000313" key="3">
    <source>
        <dbReference type="Proteomes" id="UP000051155"/>
    </source>
</evidence>
<protein>
    <recommendedName>
        <fullName evidence="1">Tr-type G domain-containing protein</fullName>
    </recommendedName>
</protein>
<feature type="domain" description="Tr-type G" evidence="1">
    <location>
        <begin position="5"/>
        <end position="39"/>
    </location>
</feature>
<keyword evidence="3" id="KW-1185">Reference proteome</keyword>